<sequence>MSPAPVTGFPGVAFPTPRPPAAAALGRLAVSVSYGTSNEDRSATSRFTVESRRGTDEVQSHQFYKDIIAAFKDGKLTSIRELPVVRHGPFGWSSTEGRELTYPEYIANARRYGDPDFQQTVLNNDDDITPLPSKETVEKDEHAALLMEIAWYFDYMVHAEARSGARRLIAPPSIPATSANCTPTPQYTGQHRLDLKGWLPYCFAWPNLKRPIFIIRSNRMQMPTLPESSSRPCALHYDARYGRSEACWLPQWDDSSRPHMAFIPCLQFDHTGLLPSAALADGLWYFLTHDDNCRDPAFYRVNWDVDFQQDAPGIFRMRRPLSLALCEAIKRVLDMWNAVYDLRHCGTPASVREHWRAHAPSDKCSLLMLTYTYLAFERGTALEIRDALAEFQRSLLEIRGWCQYCTALGVYKIALDRRAETMDEINRALQYNAGRYARGVFTRSKDAAERYSASDVPVWLVQPYQQSDWAGLVDAMNEGTAERGKIFFLKEPQVCCDPIEWRHRPGNPDRPCAYLMLAEAGYSASGFEGWWKGVCTMDKSAAPAVPIDPGMCGQDDDCSADVHAASCDSLHLLDGLSDLVRDADVGCHNPNPATLGSRAADRPECSDFERECTFHVS</sequence>
<evidence type="ECO:0000313" key="1">
    <source>
        <dbReference type="EMBL" id="EJD32684.1"/>
    </source>
</evidence>
<dbReference type="InParanoid" id="J0CR18"/>
<name>J0CR18_AURST</name>
<gene>
    <name evidence="1" type="ORF">AURDEDRAFT_178223</name>
</gene>
<reference evidence="2" key="1">
    <citation type="journal article" date="2012" name="Science">
        <title>The Paleozoic origin of enzymatic lignin decomposition reconstructed from 31 fungal genomes.</title>
        <authorList>
            <person name="Floudas D."/>
            <person name="Binder M."/>
            <person name="Riley R."/>
            <person name="Barry K."/>
            <person name="Blanchette R.A."/>
            <person name="Henrissat B."/>
            <person name="Martinez A.T."/>
            <person name="Otillar R."/>
            <person name="Spatafora J.W."/>
            <person name="Yadav J.S."/>
            <person name="Aerts A."/>
            <person name="Benoit I."/>
            <person name="Boyd A."/>
            <person name="Carlson A."/>
            <person name="Copeland A."/>
            <person name="Coutinho P.M."/>
            <person name="de Vries R.P."/>
            <person name="Ferreira P."/>
            <person name="Findley K."/>
            <person name="Foster B."/>
            <person name="Gaskell J."/>
            <person name="Glotzer D."/>
            <person name="Gorecki P."/>
            <person name="Heitman J."/>
            <person name="Hesse C."/>
            <person name="Hori C."/>
            <person name="Igarashi K."/>
            <person name="Jurgens J.A."/>
            <person name="Kallen N."/>
            <person name="Kersten P."/>
            <person name="Kohler A."/>
            <person name="Kuees U."/>
            <person name="Kumar T.K.A."/>
            <person name="Kuo A."/>
            <person name="LaButti K."/>
            <person name="Larrondo L.F."/>
            <person name="Lindquist E."/>
            <person name="Ling A."/>
            <person name="Lombard V."/>
            <person name="Lucas S."/>
            <person name="Lundell T."/>
            <person name="Martin R."/>
            <person name="McLaughlin D.J."/>
            <person name="Morgenstern I."/>
            <person name="Morin E."/>
            <person name="Murat C."/>
            <person name="Nagy L.G."/>
            <person name="Nolan M."/>
            <person name="Ohm R.A."/>
            <person name="Patyshakuliyeva A."/>
            <person name="Rokas A."/>
            <person name="Ruiz-Duenas F.J."/>
            <person name="Sabat G."/>
            <person name="Salamov A."/>
            <person name="Samejima M."/>
            <person name="Schmutz J."/>
            <person name="Slot J.C."/>
            <person name="St John F."/>
            <person name="Stenlid J."/>
            <person name="Sun H."/>
            <person name="Sun S."/>
            <person name="Syed K."/>
            <person name="Tsang A."/>
            <person name="Wiebenga A."/>
            <person name="Young D."/>
            <person name="Pisabarro A."/>
            <person name="Eastwood D.C."/>
            <person name="Martin F."/>
            <person name="Cullen D."/>
            <person name="Grigoriev I.V."/>
            <person name="Hibbett D.S."/>
        </authorList>
    </citation>
    <scope>NUCLEOTIDE SEQUENCE [LARGE SCALE GENOMIC DNA]</scope>
    <source>
        <strain evidence="2">TFB10046</strain>
    </source>
</reference>
<dbReference type="KEGG" id="adl:AURDEDRAFT_178223"/>
<protein>
    <submittedName>
        <fullName evidence="1">Uncharacterized protein</fullName>
    </submittedName>
</protein>
<dbReference type="EMBL" id="JH688743">
    <property type="protein sequence ID" value="EJD32684.1"/>
    <property type="molecule type" value="Genomic_DNA"/>
</dbReference>
<evidence type="ECO:0000313" key="2">
    <source>
        <dbReference type="Proteomes" id="UP000006514"/>
    </source>
</evidence>
<keyword evidence="2" id="KW-1185">Reference proteome</keyword>
<dbReference type="Proteomes" id="UP000006514">
    <property type="component" value="Unassembled WGS sequence"/>
</dbReference>
<dbReference type="AlphaFoldDB" id="J0CR18"/>
<organism evidence="1 2">
    <name type="scientific">Auricularia subglabra (strain TFB-10046 / SS5)</name>
    <name type="common">White-rot fungus</name>
    <name type="synonym">Auricularia delicata (strain TFB10046)</name>
    <dbReference type="NCBI Taxonomy" id="717982"/>
    <lineage>
        <taxon>Eukaryota</taxon>
        <taxon>Fungi</taxon>
        <taxon>Dikarya</taxon>
        <taxon>Basidiomycota</taxon>
        <taxon>Agaricomycotina</taxon>
        <taxon>Agaricomycetes</taxon>
        <taxon>Auriculariales</taxon>
        <taxon>Auriculariaceae</taxon>
        <taxon>Auricularia</taxon>
    </lineage>
</organism>
<accession>J0CR18</accession>
<proteinExistence type="predicted"/>